<evidence type="ECO:0000259" key="1">
    <source>
        <dbReference type="Pfam" id="PF26562"/>
    </source>
</evidence>
<dbReference type="EMBL" id="JBIYXZ010002085">
    <property type="protein sequence ID" value="KAL3046348.1"/>
    <property type="molecule type" value="Genomic_DNA"/>
</dbReference>
<keyword evidence="3" id="KW-1185">Reference proteome</keyword>
<reference evidence="2 3" key="1">
    <citation type="journal article" date="2022" name="G3 (Bethesda)">
        <title>Evaluating Illumina-, Nanopore-, and PacBio-based genome assembly strategies with the bald notothen, Trematomus borchgrevinki.</title>
        <authorList>
            <person name="Rayamajhi N."/>
            <person name="Cheng C.C."/>
            <person name="Catchen J.M."/>
        </authorList>
    </citation>
    <scope>NUCLEOTIDE SEQUENCE [LARGE SCALE GENOMIC DNA]</scope>
    <source>
        <strain evidence="2">AGRC-2024</strain>
    </source>
</reference>
<comment type="caution">
    <text evidence="2">The sequence shown here is derived from an EMBL/GenBank/DDBJ whole genome shotgun (WGS) entry which is preliminary data.</text>
</comment>
<protein>
    <recommendedName>
        <fullName evidence="1">ZP-domain containing protein Ig-like domain-containing protein</fullName>
    </recommendedName>
</protein>
<proteinExistence type="predicted"/>
<organism evidence="2 3">
    <name type="scientific">Pagothenia borchgrevinki</name>
    <name type="common">Bald rockcod</name>
    <name type="synonym">Trematomus borchgrevinki</name>
    <dbReference type="NCBI Taxonomy" id="8213"/>
    <lineage>
        <taxon>Eukaryota</taxon>
        <taxon>Metazoa</taxon>
        <taxon>Chordata</taxon>
        <taxon>Craniata</taxon>
        <taxon>Vertebrata</taxon>
        <taxon>Euteleostomi</taxon>
        <taxon>Actinopterygii</taxon>
        <taxon>Neopterygii</taxon>
        <taxon>Teleostei</taxon>
        <taxon>Neoteleostei</taxon>
        <taxon>Acanthomorphata</taxon>
        <taxon>Eupercaria</taxon>
        <taxon>Perciformes</taxon>
        <taxon>Notothenioidei</taxon>
        <taxon>Nototheniidae</taxon>
        <taxon>Pagothenia</taxon>
    </lineage>
</organism>
<feature type="domain" description="ZP-domain containing protein Ig-like" evidence="1">
    <location>
        <begin position="1"/>
        <end position="39"/>
    </location>
</feature>
<sequence length="79" mass="9163">MDDPVIRQQLSKEQSAMQHRLDINFTLTVLAENEPFYRLFTLLLRSPFGILKHLKSRAHLSRLVRSLLQNSLCVRLMGG</sequence>
<dbReference type="Proteomes" id="UP001619887">
    <property type="component" value="Unassembled WGS sequence"/>
</dbReference>
<name>A0ABD2FXY2_PAGBO</name>
<gene>
    <name evidence="2" type="ORF">OYC64_004372</name>
</gene>
<accession>A0ABD2FXY2</accession>
<dbReference type="Pfam" id="PF26562">
    <property type="entry name" value="Ig-like"/>
    <property type="match status" value="1"/>
</dbReference>
<evidence type="ECO:0000313" key="2">
    <source>
        <dbReference type="EMBL" id="KAL3046348.1"/>
    </source>
</evidence>
<dbReference type="AlphaFoldDB" id="A0ABD2FXY2"/>
<dbReference type="InterPro" id="IPR058876">
    <property type="entry name" value="Ig-like_ZP"/>
</dbReference>
<reference evidence="2 3" key="2">
    <citation type="journal article" date="2024" name="G3 (Bethesda)">
        <title>The genome of the cryopelagic Antarctic bald notothen, Trematomus borchgrevinki.</title>
        <authorList>
            <person name="Rayamajhi N."/>
            <person name="Rivera-Colon A.G."/>
            <person name="Minhas B.F."/>
            <person name="Cheng C.C."/>
            <person name="Catchen J.M."/>
        </authorList>
    </citation>
    <scope>NUCLEOTIDE SEQUENCE [LARGE SCALE GENOMIC DNA]</scope>
    <source>
        <strain evidence="2">AGRC-2024</strain>
    </source>
</reference>
<evidence type="ECO:0000313" key="3">
    <source>
        <dbReference type="Proteomes" id="UP001619887"/>
    </source>
</evidence>